<organism evidence="3 4">
    <name type="scientific">Balaenoptera physalus</name>
    <name type="common">Fin whale</name>
    <name type="synonym">Balaena physalus</name>
    <dbReference type="NCBI Taxonomy" id="9770"/>
    <lineage>
        <taxon>Eukaryota</taxon>
        <taxon>Metazoa</taxon>
        <taxon>Chordata</taxon>
        <taxon>Craniata</taxon>
        <taxon>Vertebrata</taxon>
        <taxon>Euteleostomi</taxon>
        <taxon>Mammalia</taxon>
        <taxon>Eutheria</taxon>
        <taxon>Laurasiatheria</taxon>
        <taxon>Artiodactyla</taxon>
        <taxon>Whippomorpha</taxon>
        <taxon>Cetacea</taxon>
        <taxon>Mysticeti</taxon>
        <taxon>Balaenopteridae</taxon>
        <taxon>Balaenoptera</taxon>
    </lineage>
</organism>
<evidence type="ECO:0008006" key="5">
    <source>
        <dbReference type="Google" id="ProtNLM"/>
    </source>
</evidence>
<dbReference type="InterPro" id="IPR027837">
    <property type="entry name" value="Kinocilin"/>
</dbReference>
<feature type="transmembrane region" description="Helical" evidence="2">
    <location>
        <begin position="12"/>
        <end position="31"/>
    </location>
</feature>
<feature type="region of interest" description="Disordered" evidence="1">
    <location>
        <begin position="143"/>
        <end position="209"/>
    </location>
</feature>
<protein>
    <recommendedName>
        <fullName evidence="5">Kinocilin</fullName>
    </recommendedName>
</protein>
<accession>A0A643CIB2</accession>
<evidence type="ECO:0000256" key="1">
    <source>
        <dbReference type="SAM" id="MobiDB-lite"/>
    </source>
</evidence>
<dbReference type="EMBL" id="SGJD01001450">
    <property type="protein sequence ID" value="KAB0399862.1"/>
    <property type="molecule type" value="Genomic_DNA"/>
</dbReference>
<dbReference type="AlphaFoldDB" id="A0A643CIB2"/>
<evidence type="ECO:0000256" key="2">
    <source>
        <dbReference type="SAM" id="Phobius"/>
    </source>
</evidence>
<dbReference type="Pfam" id="PF15033">
    <property type="entry name" value="Kinocilin"/>
    <property type="match status" value="2"/>
</dbReference>
<reference evidence="3 4" key="1">
    <citation type="journal article" date="2019" name="PLoS ONE">
        <title>Genomic analyses reveal an absence of contemporary introgressive admixture between fin whales and blue whales, despite known hybrids.</title>
        <authorList>
            <person name="Westbury M.V."/>
            <person name="Petersen B."/>
            <person name="Lorenzen E.D."/>
        </authorList>
    </citation>
    <scope>NUCLEOTIDE SEQUENCE [LARGE SCALE GENOMIC DNA]</scope>
    <source>
        <strain evidence="3">FinWhale-01</strain>
    </source>
</reference>
<dbReference type="GO" id="GO:0060091">
    <property type="term" value="C:kinocilium"/>
    <property type="evidence" value="ECO:0007669"/>
    <property type="project" value="TreeGrafter"/>
</dbReference>
<keyword evidence="2" id="KW-1133">Transmembrane helix</keyword>
<dbReference type="Proteomes" id="UP000437017">
    <property type="component" value="Unassembled WGS sequence"/>
</dbReference>
<dbReference type="PANTHER" id="PTHR38497">
    <property type="entry name" value="KINOCILIN"/>
    <property type="match status" value="1"/>
</dbReference>
<feature type="region of interest" description="Disordered" evidence="1">
    <location>
        <begin position="224"/>
        <end position="246"/>
    </location>
</feature>
<comment type="caution">
    <text evidence="3">The sequence shown here is derived from an EMBL/GenBank/DDBJ whole genome shotgun (WGS) entry which is preliminary data.</text>
</comment>
<dbReference type="GO" id="GO:0036064">
    <property type="term" value="C:ciliary basal body"/>
    <property type="evidence" value="ECO:0007669"/>
    <property type="project" value="TreeGrafter"/>
</dbReference>
<keyword evidence="2" id="KW-0812">Transmembrane</keyword>
<name>A0A643CIB2_BALPH</name>
<feature type="compositionally biased region" description="Polar residues" evidence="1">
    <location>
        <begin position="180"/>
        <end position="205"/>
    </location>
</feature>
<gene>
    <name evidence="3" type="ORF">E2I00_002236</name>
</gene>
<sequence>MDIPISSRDFRCLQLACVALGLVAGSIIIGVSVSKAAAAVGGIFIGAAALGEQVLGSERELGPWSGERGMEGRAGSSGIWLGRIEARGVSKAAMGVEEDRVLCGALLEPGQDPAQREGFLFFSQMSQQQVCLSRHLSVYLGQSHSPPHSGVGYHPSPHSTTLGHKQNQKHEAGGLWASVPVNSGQGPQTLGSEQSRTRSSATPSPAGNEESHLLITWAVWSQGPGTSQPVAPSAEGTAPQPLLGPGIGEPPTHTLTGCIYTPTVPTLPLGFLPCSPIIHPQAHSPQLHAAQTKQAPSPSRNPSVSLFSGLLIFAYPFLKAQCNLDHILPTIGSLRIHPQPGADHGEGRSSANGARSSLSTVSRTLEKLKPGGRGAGEG</sequence>
<feature type="compositionally biased region" description="Polar residues" evidence="1">
    <location>
        <begin position="349"/>
        <end position="363"/>
    </location>
</feature>
<keyword evidence="4" id="KW-1185">Reference proteome</keyword>
<dbReference type="GO" id="GO:0016324">
    <property type="term" value="C:apical plasma membrane"/>
    <property type="evidence" value="ECO:0007669"/>
    <property type="project" value="TreeGrafter"/>
</dbReference>
<dbReference type="OrthoDB" id="8900302at2759"/>
<evidence type="ECO:0000313" key="3">
    <source>
        <dbReference type="EMBL" id="KAB0399862.1"/>
    </source>
</evidence>
<feature type="region of interest" description="Disordered" evidence="1">
    <location>
        <begin position="338"/>
        <end position="378"/>
    </location>
</feature>
<dbReference type="PANTHER" id="PTHR38497:SF1">
    <property type="entry name" value="KINOCILIN"/>
    <property type="match status" value="1"/>
</dbReference>
<dbReference type="GO" id="GO:0043025">
    <property type="term" value="C:neuronal cell body"/>
    <property type="evidence" value="ECO:0007669"/>
    <property type="project" value="TreeGrafter"/>
</dbReference>
<dbReference type="GO" id="GO:0032437">
    <property type="term" value="C:cuticular plate"/>
    <property type="evidence" value="ECO:0007669"/>
    <property type="project" value="TreeGrafter"/>
</dbReference>
<keyword evidence="2" id="KW-0472">Membrane</keyword>
<proteinExistence type="predicted"/>
<evidence type="ECO:0000313" key="4">
    <source>
        <dbReference type="Proteomes" id="UP000437017"/>
    </source>
</evidence>